<protein>
    <submittedName>
        <fullName evidence="2">Uncharacterized protein</fullName>
    </submittedName>
</protein>
<reference evidence="2" key="2">
    <citation type="submission" date="2023-02" db="EMBL/GenBank/DDBJ databases">
        <authorList>
            <person name="Swenson N.G."/>
            <person name="Wegrzyn J.L."/>
            <person name="Mcevoy S.L."/>
        </authorList>
    </citation>
    <scope>NUCLEOTIDE SEQUENCE</scope>
    <source>
        <strain evidence="2">91603</strain>
        <tissue evidence="2">Leaf</tissue>
    </source>
</reference>
<accession>A0AAD5NIH7</accession>
<sequence length="155" mass="17509">MPRAKIVDLDKAPGSTNPRVPARGGVSRGAALNPDFEERMKGKTGQVQAADINRYHKTTFQNPIPTEVEHQFVRQNLRLANSLVVKSMKNWHAKNSPIRKSNPIKELAFWHLFISHNLRPSTHLSTVSFDVTKILFAFQAEEDIDVGHLTKMEIS</sequence>
<organism evidence="2 3">
    <name type="scientific">Acer negundo</name>
    <name type="common">Box elder</name>
    <dbReference type="NCBI Taxonomy" id="4023"/>
    <lineage>
        <taxon>Eukaryota</taxon>
        <taxon>Viridiplantae</taxon>
        <taxon>Streptophyta</taxon>
        <taxon>Embryophyta</taxon>
        <taxon>Tracheophyta</taxon>
        <taxon>Spermatophyta</taxon>
        <taxon>Magnoliopsida</taxon>
        <taxon>eudicotyledons</taxon>
        <taxon>Gunneridae</taxon>
        <taxon>Pentapetalae</taxon>
        <taxon>rosids</taxon>
        <taxon>malvids</taxon>
        <taxon>Sapindales</taxon>
        <taxon>Sapindaceae</taxon>
        <taxon>Hippocastanoideae</taxon>
        <taxon>Acereae</taxon>
        <taxon>Acer</taxon>
    </lineage>
</organism>
<dbReference type="Proteomes" id="UP001064489">
    <property type="component" value="Chromosome 2"/>
</dbReference>
<feature type="region of interest" description="Disordered" evidence="1">
    <location>
        <begin position="1"/>
        <end position="28"/>
    </location>
</feature>
<evidence type="ECO:0000313" key="3">
    <source>
        <dbReference type="Proteomes" id="UP001064489"/>
    </source>
</evidence>
<proteinExistence type="predicted"/>
<keyword evidence="3" id="KW-1185">Reference proteome</keyword>
<evidence type="ECO:0000256" key="1">
    <source>
        <dbReference type="SAM" id="MobiDB-lite"/>
    </source>
</evidence>
<comment type="caution">
    <text evidence="2">The sequence shown here is derived from an EMBL/GenBank/DDBJ whole genome shotgun (WGS) entry which is preliminary data.</text>
</comment>
<feature type="compositionally biased region" description="Basic and acidic residues" evidence="1">
    <location>
        <begin position="1"/>
        <end position="11"/>
    </location>
</feature>
<dbReference type="EMBL" id="JAJSOW010000106">
    <property type="protein sequence ID" value="KAI9159988.1"/>
    <property type="molecule type" value="Genomic_DNA"/>
</dbReference>
<gene>
    <name evidence="2" type="ORF">LWI28_004012</name>
</gene>
<name>A0AAD5NIH7_ACENE</name>
<dbReference type="AlphaFoldDB" id="A0AAD5NIH7"/>
<evidence type="ECO:0000313" key="2">
    <source>
        <dbReference type="EMBL" id="KAI9159988.1"/>
    </source>
</evidence>
<reference evidence="2" key="1">
    <citation type="journal article" date="2022" name="Plant J.">
        <title>Strategies of tolerance reflected in two North American maple genomes.</title>
        <authorList>
            <person name="McEvoy S.L."/>
            <person name="Sezen U.U."/>
            <person name="Trouern-Trend A."/>
            <person name="McMahon S.M."/>
            <person name="Schaberg P.G."/>
            <person name="Yang J."/>
            <person name="Wegrzyn J.L."/>
            <person name="Swenson N.G."/>
        </authorList>
    </citation>
    <scope>NUCLEOTIDE SEQUENCE</scope>
    <source>
        <strain evidence="2">91603</strain>
    </source>
</reference>